<evidence type="ECO:0000313" key="2">
    <source>
        <dbReference type="EMBL" id="AGL87625.1"/>
    </source>
</evidence>
<dbReference type="SUPFAM" id="SSF55154">
    <property type="entry name" value="CYTH-like phosphatases"/>
    <property type="match status" value="1"/>
</dbReference>
<evidence type="ECO:0000313" key="3">
    <source>
        <dbReference type="Proteomes" id="UP000013940"/>
    </source>
</evidence>
<gene>
    <name evidence="2" type="ORF">PFLCHA0_c58970</name>
</gene>
<reference evidence="3" key="1">
    <citation type="journal article" date="2014" name="Genome Announc.">
        <title>Full-genome sequence of the plant growth-promoting bacterium Pseudomonas protegens CHA0.</title>
        <authorList>
            <person name="Jousset A."/>
            <person name="Schuldes J."/>
            <person name="Keel C."/>
            <person name="Maurhofer M."/>
            <person name="Daniel R."/>
            <person name="Scheu S."/>
            <person name="Thuermer A."/>
        </authorList>
    </citation>
    <scope>NUCLEOTIDE SEQUENCE [LARGE SCALE GENOMIC DNA]</scope>
    <source>
        <strain evidence="3">DSM 19095 / LMG 27888 / CFBP 6595 / CHA0</strain>
    </source>
</reference>
<dbReference type="KEGG" id="pprc:PFLCHA0_c58970"/>
<dbReference type="CDD" id="cd07756">
    <property type="entry name" value="CYTH-like_Pase_CHAD"/>
    <property type="match status" value="1"/>
</dbReference>
<dbReference type="PANTHER" id="PTHR39569">
    <property type="entry name" value="INORGANIC TRIPHOSPHATASE"/>
    <property type="match status" value="1"/>
</dbReference>
<evidence type="ECO:0000259" key="1">
    <source>
        <dbReference type="PROSITE" id="PS51707"/>
    </source>
</evidence>
<dbReference type="EMBL" id="CP003190">
    <property type="protein sequence ID" value="AGL87625.1"/>
    <property type="molecule type" value="Genomic_DNA"/>
</dbReference>
<accession>A0A2C9EVC8</accession>
<dbReference type="AlphaFoldDB" id="A0A2C9EVC8"/>
<protein>
    <recommendedName>
        <fullName evidence="1">CYTH domain-containing protein</fullName>
    </recommendedName>
</protein>
<dbReference type="HOGENOM" id="CLU_040400_2_0_6"/>
<proteinExistence type="predicted"/>
<sequence>MRPIIEASRKRKEPPRHLRAPCPVHCTALAANSSPAALPILDFPAMQKETEIKLRVSRETLAALREHPLLKKRNKSGWERRELMNQYFDTPERDLARAKVALRLRRDGDAVIQTLKTSGQSVAGLSERNEYDWQLAKAKLDVKKLEGQCWPEALAELDKKTLKPLFTTDFVRERAEIAWGRGKAKVVIEAALDLGQVIAGKQKEEICELELELREGEPAALLELAAELALTLPLMPCDISKAERGYRLFDAGSYSLSLPAPQLSAETPLDEAFAALAWHLLGSSQRLAEQYRFNGHWRLLQDWVDNLAELRALASSLGQAAPRQSTAELRSALDALLEDWRPLVQAGLDDEDVRKAAPEQFIEELQDVRWGLFSLNTSRWLLARAWTADRNTRGNRQGAAQLGSWLPRLLAEEATSLQLPRYQQQPEDLAEQLPRIERIQAWLHHSRSALEIPELDRLYGELNKLAQLANEPITDEALDARKQQAIAVFQNRAWKTLLRL</sequence>
<dbReference type="GO" id="GO:0046872">
    <property type="term" value="F:metal ion binding"/>
    <property type="evidence" value="ECO:0007669"/>
    <property type="project" value="TreeGrafter"/>
</dbReference>
<dbReference type="Proteomes" id="UP000013940">
    <property type="component" value="Chromosome"/>
</dbReference>
<dbReference type="GO" id="GO:0050355">
    <property type="term" value="F:inorganic triphosphate phosphatase activity"/>
    <property type="evidence" value="ECO:0007669"/>
    <property type="project" value="InterPro"/>
</dbReference>
<organism evidence="2 3">
    <name type="scientific">Pseudomonas protegens (strain DSM 19095 / LMG 27888 / CFBP 6595 / CHA0)</name>
    <dbReference type="NCBI Taxonomy" id="1124983"/>
    <lineage>
        <taxon>Bacteria</taxon>
        <taxon>Pseudomonadati</taxon>
        <taxon>Pseudomonadota</taxon>
        <taxon>Gammaproteobacteria</taxon>
        <taxon>Pseudomonadales</taxon>
        <taxon>Pseudomonadaceae</taxon>
        <taxon>Pseudomonas</taxon>
    </lineage>
</organism>
<dbReference type="SMART" id="SM01118">
    <property type="entry name" value="CYTH"/>
    <property type="match status" value="1"/>
</dbReference>
<dbReference type="eggNOG" id="COG3025">
    <property type="taxonomic scope" value="Bacteria"/>
</dbReference>
<dbReference type="PANTHER" id="PTHR39569:SF1">
    <property type="entry name" value="INORGANIC TRIPHOSPHATASE"/>
    <property type="match status" value="1"/>
</dbReference>
<dbReference type="Pfam" id="PF01928">
    <property type="entry name" value="CYTH"/>
    <property type="match status" value="1"/>
</dbReference>
<name>A0A2C9EVC8_PSEPH</name>
<dbReference type="InterPro" id="IPR039013">
    <property type="entry name" value="YgiF"/>
</dbReference>
<dbReference type="InterPro" id="IPR033469">
    <property type="entry name" value="CYTH-like_dom_sf"/>
</dbReference>
<feature type="domain" description="CYTH" evidence="1">
    <location>
        <begin position="47"/>
        <end position="252"/>
    </location>
</feature>
<dbReference type="PROSITE" id="PS51707">
    <property type="entry name" value="CYTH"/>
    <property type="match status" value="1"/>
</dbReference>
<dbReference type="Gene3D" id="2.40.320.10">
    <property type="entry name" value="Hypothetical Protein Pfu-838710-001"/>
    <property type="match status" value="1"/>
</dbReference>
<dbReference type="InterPro" id="IPR023577">
    <property type="entry name" value="CYTH_domain"/>
</dbReference>